<sequence length="95" mass="11343">MSPAEYEDRLHIRYKLLSVKTNNHIYLRTPREVASLYEQSVAIDITSFFKDHRLCSFTNQPSYEFPTFHKTLNVQLLRQQMSKSPTKLQVPHYLR</sequence>
<organism evidence="1 2">
    <name type="scientific">Heterorhabditis bacteriophora</name>
    <name type="common">Entomopathogenic nematode worm</name>
    <dbReference type="NCBI Taxonomy" id="37862"/>
    <lineage>
        <taxon>Eukaryota</taxon>
        <taxon>Metazoa</taxon>
        <taxon>Ecdysozoa</taxon>
        <taxon>Nematoda</taxon>
        <taxon>Chromadorea</taxon>
        <taxon>Rhabditida</taxon>
        <taxon>Rhabditina</taxon>
        <taxon>Rhabditomorpha</taxon>
        <taxon>Strongyloidea</taxon>
        <taxon>Heterorhabditidae</taxon>
        <taxon>Heterorhabditis</taxon>
    </lineage>
</organism>
<accession>A0A1I7WTD8</accession>
<reference evidence="2" key="1">
    <citation type="submission" date="2016-11" db="UniProtKB">
        <authorList>
            <consortium name="WormBaseParasite"/>
        </authorList>
    </citation>
    <scope>IDENTIFICATION</scope>
</reference>
<dbReference type="Proteomes" id="UP000095283">
    <property type="component" value="Unplaced"/>
</dbReference>
<evidence type="ECO:0000313" key="2">
    <source>
        <dbReference type="WBParaSite" id="Hba_08432"/>
    </source>
</evidence>
<dbReference type="WBParaSite" id="Hba_08432">
    <property type="protein sequence ID" value="Hba_08432"/>
    <property type="gene ID" value="Hba_08432"/>
</dbReference>
<dbReference type="AlphaFoldDB" id="A0A1I7WTD8"/>
<protein>
    <submittedName>
        <fullName evidence="2">Uncharacterized protein</fullName>
    </submittedName>
</protein>
<keyword evidence="1" id="KW-1185">Reference proteome</keyword>
<evidence type="ECO:0000313" key="1">
    <source>
        <dbReference type="Proteomes" id="UP000095283"/>
    </source>
</evidence>
<proteinExistence type="predicted"/>
<name>A0A1I7WTD8_HETBA</name>